<accession>A0A8J7M3K9</accession>
<dbReference type="Gene3D" id="2.60.120.10">
    <property type="entry name" value="Jelly Rolls"/>
    <property type="match status" value="1"/>
</dbReference>
<reference evidence="1" key="1">
    <citation type="submission" date="2020-12" db="EMBL/GenBank/DDBJ databases">
        <title>Bacterial taxonomy.</title>
        <authorList>
            <person name="Pan X."/>
        </authorList>
    </citation>
    <scope>NUCLEOTIDE SEQUENCE</scope>
    <source>
        <strain evidence="1">M0105</strain>
    </source>
</reference>
<evidence type="ECO:0000313" key="2">
    <source>
        <dbReference type="Proteomes" id="UP000655420"/>
    </source>
</evidence>
<dbReference type="SUPFAM" id="SSF51182">
    <property type="entry name" value="RmlC-like cupins"/>
    <property type="match status" value="1"/>
</dbReference>
<dbReference type="InterPro" id="IPR031723">
    <property type="entry name" value="DMSP_lyase"/>
</dbReference>
<proteinExistence type="predicted"/>
<name>A0A8J7M3K9_9RHOB</name>
<protein>
    <submittedName>
        <fullName evidence="1">Cupin domain-containing protein</fullName>
    </submittedName>
</protein>
<dbReference type="Proteomes" id="UP000655420">
    <property type="component" value="Unassembled WGS sequence"/>
</dbReference>
<dbReference type="RefSeq" id="WP_200605653.1">
    <property type="nucleotide sequence ID" value="NZ_JAEHHL010000001.1"/>
</dbReference>
<dbReference type="EMBL" id="JAEHHL010000001">
    <property type="protein sequence ID" value="MBK0397661.1"/>
    <property type="molecule type" value="Genomic_DNA"/>
</dbReference>
<keyword evidence="2" id="KW-1185">Reference proteome</keyword>
<sequence>MSKSIDAANLRTLFDMSRDALAALDDPVAARFAAAIPADPGEALHRAPAWTPGTDALANARPGARYEDLVATLQGLAPQLEWRQSYKRSPQMESYLKGYGYIEFLGQRGHYAPAGAAFGIGVIGPDCLYPTHRHGPEEIYLPIAGSAEWSYDHGPWIRHGAGSVVHTRPWQWHALRTGTETVVLLYAWLGGDPVNVSEFAPVA</sequence>
<dbReference type="AlphaFoldDB" id="A0A8J7M3K9"/>
<evidence type="ECO:0000313" key="1">
    <source>
        <dbReference type="EMBL" id="MBK0397661.1"/>
    </source>
</evidence>
<dbReference type="GO" id="GO:0047869">
    <property type="term" value="F:dimethylpropiothetin dethiomethylase activity"/>
    <property type="evidence" value="ECO:0007669"/>
    <property type="project" value="InterPro"/>
</dbReference>
<dbReference type="Pfam" id="PF16867">
    <property type="entry name" value="DMSP_lyase"/>
    <property type="match status" value="1"/>
</dbReference>
<comment type="caution">
    <text evidence="1">The sequence shown here is derived from an EMBL/GenBank/DDBJ whole genome shotgun (WGS) entry which is preliminary data.</text>
</comment>
<dbReference type="InterPro" id="IPR011051">
    <property type="entry name" value="RmlC_Cupin_sf"/>
</dbReference>
<organism evidence="1 2">
    <name type="scientific">Thermohalobaculum xanthum</name>
    <dbReference type="NCBI Taxonomy" id="2753746"/>
    <lineage>
        <taxon>Bacteria</taxon>
        <taxon>Pseudomonadati</taxon>
        <taxon>Pseudomonadota</taxon>
        <taxon>Alphaproteobacteria</taxon>
        <taxon>Rhodobacterales</taxon>
        <taxon>Paracoccaceae</taxon>
        <taxon>Thermohalobaculum</taxon>
    </lineage>
</organism>
<dbReference type="InterPro" id="IPR014710">
    <property type="entry name" value="RmlC-like_jellyroll"/>
</dbReference>
<gene>
    <name evidence="1" type="ORF">H0I76_00525</name>
</gene>